<feature type="chain" id="PRO_5025392403" description="Secreted protein" evidence="1">
    <location>
        <begin position="23"/>
        <end position="80"/>
    </location>
</feature>
<evidence type="ECO:0000256" key="1">
    <source>
        <dbReference type="SAM" id="SignalP"/>
    </source>
</evidence>
<keyword evidence="1" id="KW-0732">Signal</keyword>
<reference evidence="2" key="1">
    <citation type="journal article" date="2020" name="Stud. Mycol.">
        <title>101 Dothideomycetes genomes: a test case for predicting lifestyles and emergence of pathogens.</title>
        <authorList>
            <person name="Haridas S."/>
            <person name="Albert R."/>
            <person name="Binder M."/>
            <person name="Bloem J."/>
            <person name="Labutti K."/>
            <person name="Salamov A."/>
            <person name="Andreopoulos B."/>
            <person name="Baker S."/>
            <person name="Barry K."/>
            <person name="Bills G."/>
            <person name="Bluhm B."/>
            <person name="Cannon C."/>
            <person name="Castanera R."/>
            <person name="Culley D."/>
            <person name="Daum C."/>
            <person name="Ezra D."/>
            <person name="Gonzalez J."/>
            <person name="Henrissat B."/>
            <person name="Kuo A."/>
            <person name="Liang C."/>
            <person name="Lipzen A."/>
            <person name="Lutzoni F."/>
            <person name="Magnuson J."/>
            <person name="Mondo S."/>
            <person name="Nolan M."/>
            <person name="Ohm R."/>
            <person name="Pangilinan J."/>
            <person name="Park H.-J."/>
            <person name="Ramirez L."/>
            <person name="Alfaro M."/>
            <person name="Sun H."/>
            <person name="Tritt A."/>
            <person name="Yoshinaga Y."/>
            <person name="Zwiers L.-H."/>
            <person name="Turgeon B."/>
            <person name="Goodwin S."/>
            <person name="Spatafora J."/>
            <person name="Crous P."/>
            <person name="Grigoriev I."/>
        </authorList>
    </citation>
    <scope>NUCLEOTIDE SEQUENCE</scope>
    <source>
        <strain evidence="2">CBS 122368</strain>
    </source>
</reference>
<name>A0A6A6IGX8_9PLEO</name>
<evidence type="ECO:0000313" key="2">
    <source>
        <dbReference type="EMBL" id="KAF2249142.1"/>
    </source>
</evidence>
<sequence>MDIFVWSFLCCLCSACTHGCHSVWLAQHLYPLILFSVWSTPDSYRGLSWMHCLLLVWAMDESLEWPSVCSHTSPPLLGHM</sequence>
<organism evidence="2 3">
    <name type="scientific">Trematosphaeria pertusa</name>
    <dbReference type="NCBI Taxonomy" id="390896"/>
    <lineage>
        <taxon>Eukaryota</taxon>
        <taxon>Fungi</taxon>
        <taxon>Dikarya</taxon>
        <taxon>Ascomycota</taxon>
        <taxon>Pezizomycotina</taxon>
        <taxon>Dothideomycetes</taxon>
        <taxon>Pleosporomycetidae</taxon>
        <taxon>Pleosporales</taxon>
        <taxon>Massarineae</taxon>
        <taxon>Trematosphaeriaceae</taxon>
        <taxon>Trematosphaeria</taxon>
    </lineage>
</organism>
<evidence type="ECO:0008006" key="4">
    <source>
        <dbReference type="Google" id="ProtNLM"/>
    </source>
</evidence>
<gene>
    <name evidence="2" type="ORF">BU26DRAFT_312986</name>
</gene>
<dbReference type="Proteomes" id="UP000800094">
    <property type="component" value="Unassembled WGS sequence"/>
</dbReference>
<dbReference type="GeneID" id="54575275"/>
<dbReference type="EMBL" id="ML987195">
    <property type="protein sequence ID" value="KAF2249142.1"/>
    <property type="molecule type" value="Genomic_DNA"/>
</dbReference>
<evidence type="ECO:0000313" key="3">
    <source>
        <dbReference type="Proteomes" id="UP000800094"/>
    </source>
</evidence>
<accession>A0A6A6IGX8</accession>
<keyword evidence="3" id="KW-1185">Reference proteome</keyword>
<dbReference type="AlphaFoldDB" id="A0A6A6IGX8"/>
<protein>
    <recommendedName>
        <fullName evidence="4">Secreted protein</fullName>
    </recommendedName>
</protein>
<proteinExistence type="predicted"/>
<feature type="signal peptide" evidence="1">
    <location>
        <begin position="1"/>
        <end position="22"/>
    </location>
</feature>
<dbReference type="RefSeq" id="XP_033684146.1">
    <property type="nucleotide sequence ID" value="XM_033821945.1"/>
</dbReference>